<keyword evidence="6" id="KW-1185">Reference proteome</keyword>
<feature type="modified residue" description="4-aspartylphosphate" evidence="2">
    <location>
        <position position="190"/>
    </location>
</feature>
<dbReference type="InterPro" id="IPR005467">
    <property type="entry name" value="His_kinase_dom"/>
</dbReference>
<keyword evidence="1 2" id="KW-0597">Phosphoprotein</keyword>
<evidence type="ECO:0000256" key="2">
    <source>
        <dbReference type="PROSITE-ProRule" id="PRU00169"/>
    </source>
</evidence>
<gene>
    <name evidence="5" type="ORF">QWZ03_19075</name>
</gene>
<dbReference type="PROSITE" id="PS50110">
    <property type="entry name" value="RESPONSE_REGULATORY"/>
    <property type="match status" value="2"/>
</dbReference>
<proteinExistence type="predicted"/>
<feature type="domain" description="Response regulatory" evidence="4">
    <location>
        <begin position="141"/>
        <end position="257"/>
    </location>
</feature>
<sequence>MNLSGLSILIAEDDPPMRAALTAQLQGCGFGRVLQADSGATALKQMHAERVHIVVSELNMPDMTGLALLEAMRGEPALADLPFVLMSGGLDRRSAEQAIRLGIGDLVIKPFTGKRLLERILKVLQRDVGVVLEHEHPERGTILVVDDAPENLQLVASLFRDQYKVKLAHNGEKAIAICQSDSPPDLMLLDVMMPGMDGFEVAAKLREHPASEHMPIIFVTGLTDDASREKGLSMGAVDYVFKPVDPVLMKLRVRNLMRHVEYQRQLQTDFDRLRELAHLRSEMDRLMQQDLKQPLQAILPGLRSLASATALNPEQQAMASAAEQATSQTIELLDLSSELLQIEAGQMQPSIQAIPIGQLLRDLATLFRQRYADKPVLLAVATETTGSAPLEVKADATLCHSLFYSLFKYACDAAPAAGEVEINLGHHGPVEITLSMPHALTPAEQAQFFKRPTGSLGSNGYAIRTLAQAQGGDARLLSEPSAPPTLLVISLPATENQS</sequence>
<dbReference type="InterPro" id="IPR011006">
    <property type="entry name" value="CheY-like_superfamily"/>
</dbReference>
<dbReference type="InterPro" id="IPR036097">
    <property type="entry name" value="HisK_dim/P_sf"/>
</dbReference>
<accession>A0ABT8B9E6</accession>
<dbReference type="SUPFAM" id="SSF55874">
    <property type="entry name" value="ATPase domain of HSP90 chaperone/DNA topoisomerase II/histidine kinase"/>
    <property type="match status" value="1"/>
</dbReference>
<feature type="domain" description="Response regulatory" evidence="4">
    <location>
        <begin position="7"/>
        <end position="124"/>
    </location>
</feature>
<evidence type="ECO:0000259" key="4">
    <source>
        <dbReference type="PROSITE" id="PS50110"/>
    </source>
</evidence>
<evidence type="ECO:0000259" key="3">
    <source>
        <dbReference type="PROSITE" id="PS50109"/>
    </source>
</evidence>
<protein>
    <submittedName>
        <fullName evidence="5">Response regulator</fullName>
    </submittedName>
</protein>
<dbReference type="SUPFAM" id="SSF52172">
    <property type="entry name" value="CheY-like"/>
    <property type="match status" value="2"/>
</dbReference>
<feature type="domain" description="Histidine kinase" evidence="3">
    <location>
        <begin position="286"/>
        <end position="495"/>
    </location>
</feature>
<reference evidence="5" key="1">
    <citation type="journal article" date="2014" name="Int. J. Syst. Evol. Microbiol.">
        <title>Complete genome of a new Firmicutes species belonging to the dominant human colonic microbiota ('Ruminococcus bicirculans') reveals two chromosomes and a selective capacity to utilize plant glucans.</title>
        <authorList>
            <consortium name="NISC Comparative Sequencing Program"/>
            <person name="Wegmann U."/>
            <person name="Louis P."/>
            <person name="Goesmann A."/>
            <person name="Henrissat B."/>
            <person name="Duncan S.H."/>
            <person name="Flint H.J."/>
        </authorList>
    </citation>
    <scope>NUCLEOTIDE SEQUENCE</scope>
    <source>
        <strain evidence="5">CECT 7703</strain>
    </source>
</reference>
<comment type="caution">
    <text evidence="5">The sequence shown here is derived from an EMBL/GenBank/DDBJ whole genome shotgun (WGS) entry which is preliminary data.</text>
</comment>
<organism evidence="5 6">
    <name type="scientific">Chitinimonas viridis</name>
    <dbReference type="NCBI Taxonomy" id="664880"/>
    <lineage>
        <taxon>Bacteria</taxon>
        <taxon>Pseudomonadati</taxon>
        <taxon>Pseudomonadota</taxon>
        <taxon>Betaproteobacteria</taxon>
        <taxon>Neisseriales</taxon>
        <taxon>Chitinibacteraceae</taxon>
        <taxon>Chitinimonas</taxon>
    </lineage>
</organism>
<dbReference type="InterPro" id="IPR050595">
    <property type="entry name" value="Bact_response_regulator"/>
</dbReference>
<evidence type="ECO:0000313" key="6">
    <source>
        <dbReference type="Proteomes" id="UP001180081"/>
    </source>
</evidence>
<dbReference type="SUPFAM" id="SSF47384">
    <property type="entry name" value="Homodimeric domain of signal transducing histidine kinase"/>
    <property type="match status" value="1"/>
</dbReference>
<reference evidence="5" key="2">
    <citation type="submission" date="2023-06" db="EMBL/GenBank/DDBJ databases">
        <authorList>
            <person name="Lucena T."/>
            <person name="Sun Q."/>
        </authorList>
    </citation>
    <scope>NUCLEOTIDE SEQUENCE</scope>
    <source>
        <strain evidence="5">CECT 7703</strain>
    </source>
</reference>
<name>A0ABT8B9E6_9NEIS</name>
<dbReference type="RefSeq" id="WP_290334210.1">
    <property type="nucleotide sequence ID" value="NZ_JAUFPU010000019.1"/>
</dbReference>
<dbReference type="Pfam" id="PF00072">
    <property type="entry name" value="Response_reg"/>
    <property type="match status" value="2"/>
</dbReference>
<dbReference type="Proteomes" id="UP001180081">
    <property type="component" value="Unassembled WGS sequence"/>
</dbReference>
<dbReference type="PANTHER" id="PTHR44591">
    <property type="entry name" value="STRESS RESPONSE REGULATOR PROTEIN 1"/>
    <property type="match status" value="1"/>
</dbReference>
<dbReference type="Gene3D" id="3.40.50.2300">
    <property type="match status" value="2"/>
</dbReference>
<dbReference type="SMART" id="SM00448">
    <property type="entry name" value="REC"/>
    <property type="match status" value="2"/>
</dbReference>
<evidence type="ECO:0000256" key="1">
    <source>
        <dbReference type="ARBA" id="ARBA00022553"/>
    </source>
</evidence>
<evidence type="ECO:0000313" key="5">
    <source>
        <dbReference type="EMBL" id="MDN3578873.1"/>
    </source>
</evidence>
<dbReference type="EMBL" id="JAUFPU010000019">
    <property type="protein sequence ID" value="MDN3578873.1"/>
    <property type="molecule type" value="Genomic_DNA"/>
</dbReference>
<dbReference type="PROSITE" id="PS50109">
    <property type="entry name" value="HIS_KIN"/>
    <property type="match status" value="1"/>
</dbReference>
<dbReference type="PANTHER" id="PTHR44591:SF3">
    <property type="entry name" value="RESPONSE REGULATORY DOMAIN-CONTAINING PROTEIN"/>
    <property type="match status" value="1"/>
</dbReference>
<dbReference type="Gene3D" id="3.30.565.10">
    <property type="entry name" value="Histidine kinase-like ATPase, C-terminal domain"/>
    <property type="match status" value="1"/>
</dbReference>
<dbReference type="InterPro" id="IPR036890">
    <property type="entry name" value="HATPase_C_sf"/>
</dbReference>
<dbReference type="InterPro" id="IPR001789">
    <property type="entry name" value="Sig_transdc_resp-reg_receiver"/>
</dbReference>
<comment type="caution">
    <text evidence="2">Lacks conserved residue(s) required for the propagation of feature annotation.</text>
</comment>